<dbReference type="GO" id="GO:0009916">
    <property type="term" value="F:alternative oxidase activity"/>
    <property type="evidence" value="ECO:0007669"/>
    <property type="project" value="UniProtKB-UniRule"/>
</dbReference>
<keyword evidence="14" id="KW-1185">Reference proteome</keyword>
<dbReference type="OrthoDB" id="16906at2759"/>
<feature type="non-terminal residue" evidence="13">
    <location>
        <position position="185"/>
    </location>
</feature>
<dbReference type="Gene3D" id="1.20.1260.140">
    <property type="entry name" value="Alternative oxidase"/>
    <property type="match status" value="1"/>
</dbReference>
<evidence type="ECO:0000256" key="12">
    <source>
        <dbReference type="RuleBase" id="RU003779"/>
    </source>
</evidence>
<comment type="cofactor">
    <cofactor evidence="12">
        <name>Fe cation</name>
        <dbReference type="ChEBI" id="CHEBI:24875"/>
    </cofactor>
    <text evidence="12">Binds 2 iron ions per subunit.</text>
</comment>
<keyword evidence="9 12" id="KW-0560">Oxidoreductase</keyword>
<dbReference type="InterPro" id="IPR002680">
    <property type="entry name" value="AOX"/>
</dbReference>
<dbReference type="AlphaFoldDB" id="A0A9P6LQS1"/>
<evidence type="ECO:0000256" key="6">
    <source>
        <dbReference type="ARBA" id="ARBA00022723"/>
    </source>
</evidence>
<dbReference type="PANTHER" id="PTHR31803">
    <property type="entry name" value="ALTERNATIVE OXIDASE"/>
    <property type="match status" value="1"/>
</dbReference>
<dbReference type="GO" id="GO:0016020">
    <property type="term" value="C:membrane"/>
    <property type="evidence" value="ECO:0007669"/>
    <property type="project" value="UniProtKB-SubCell"/>
</dbReference>
<dbReference type="PANTHER" id="PTHR31803:SF3">
    <property type="entry name" value="ALTERNATIVE OXIDASE"/>
    <property type="match status" value="1"/>
</dbReference>
<keyword evidence="5 12" id="KW-0812">Transmembrane</keyword>
<evidence type="ECO:0000256" key="1">
    <source>
        <dbReference type="ARBA" id="ARBA00004370"/>
    </source>
</evidence>
<evidence type="ECO:0000256" key="11">
    <source>
        <dbReference type="ARBA" id="ARBA00023136"/>
    </source>
</evidence>
<evidence type="ECO:0000256" key="8">
    <source>
        <dbReference type="ARBA" id="ARBA00022989"/>
    </source>
</evidence>
<dbReference type="EMBL" id="JAAAHW010012207">
    <property type="protein sequence ID" value="KAF9915320.1"/>
    <property type="molecule type" value="Genomic_DNA"/>
</dbReference>
<protein>
    <recommendedName>
        <fullName evidence="12">Alternative oxidase</fullName>
        <ecNumber evidence="12">1.-.-.-</ecNumber>
    </recommendedName>
</protein>
<keyword evidence="4 12" id="KW-0679">Respiratory chain</keyword>
<gene>
    <name evidence="13" type="ORF">BGZ65_000793</name>
</gene>
<evidence type="ECO:0000256" key="7">
    <source>
        <dbReference type="ARBA" id="ARBA00022982"/>
    </source>
</evidence>
<accession>A0A9P6LQS1</accession>
<organism evidence="13 14">
    <name type="scientific">Modicella reniformis</name>
    <dbReference type="NCBI Taxonomy" id="1440133"/>
    <lineage>
        <taxon>Eukaryota</taxon>
        <taxon>Fungi</taxon>
        <taxon>Fungi incertae sedis</taxon>
        <taxon>Mucoromycota</taxon>
        <taxon>Mortierellomycotina</taxon>
        <taxon>Mortierellomycetes</taxon>
        <taxon>Mortierellales</taxon>
        <taxon>Mortierellaceae</taxon>
        <taxon>Modicella</taxon>
    </lineage>
</organism>
<keyword evidence="10 12" id="KW-0408">Iron</keyword>
<comment type="similarity">
    <text evidence="2 12">Belongs to the alternative oxidase family.</text>
</comment>
<evidence type="ECO:0000256" key="4">
    <source>
        <dbReference type="ARBA" id="ARBA00022660"/>
    </source>
</evidence>
<keyword evidence="8" id="KW-1133">Transmembrane helix</keyword>
<reference evidence="13" key="1">
    <citation type="journal article" date="2020" name="Fungal Divers.">
        <title>Resolving the Mortierellaceae phylogeny through synthesis of multi-gene phylogenetics and phylogenomics.</title>
        <authorList>
            <person name="Vandepol N."/>
            <person name="Liber J."/>
            <person name="Desiro A."/>
            <person name="Na H."/>
            <person name="Kennedy M."/>
            <person name="Barry K."/>
            <person name="Grigoriev I.V."/>
            <person name="Miller A.N."/>
            <person name="O'Donnell K."/>
            <person name="Stajich J.E."/>
            <person name="Bonito G."/>
        </authorList>
    </citation>
    <scope>NUCLEOTIDE SEQUENCE</scope>
    <source>
        <strain evidence="13">MES-2147</strain>
    </source>
</reference>
<dbReference type="GO" id="GO:0098803">
    <property type="term" value="C:respiratory chain complex"/>
    <property type="evidence" value="ECO:0007669"/>
    <property type="project" value="UniProtKB-UniRule"/>
</dbReference>
<comment type="subcellular location">
    <subcellularLocation>
        <location evidence="1">Membrane</location>
    </subcellularLocation>
</comment>
<name>A0A9P6LQS1_9FUNG</name>
<evidence type="ECO:0000256" key="5">
    <source>
        <dbReference type="ARBA" id="ARBA00022692"/>
    </source>
</evidence>
<proteinExistence type="inferred from homology"/>
<evidence type="ECO:0000256" key="3">
    <source>
        <dbReference type="ARBA" id="ARBA00022448"/>
    </source>
</evidence>
<evidence type="ECO:0000256" key="2">
    <source>
        <dbReference type="ARBA" id="ARBA00008388"/>
    </source>
</evidence>
<dbReference type="GO" id="GO:0010230">
    <property type="term" value="P:alternative respiration"/>
    <property type="evidence" value="ECO:0007669"/>
    <property type="project" value="TreeGrafter"/>
</dbReference>
<sequence>MTTLASFRSTLAAHPLPATANTLKTILSTASNSTKRFIAPFSSSTTASAAAFARPCSIITPATTIRYRQETSHHNNKQQHRAFSLFGNPKSDTKLLPKAVQNETPEALMHQVHPLPMREEFMGKKRLSTKDLEAIPVDLGFHREPANISDWVAYHVVKSLRFPVDLFFRTKYIHRVVALETVAAV</sequence>
<dbReference type="GO" id="GO:0046872">
    <property type="term" value="F:metal ion binding"/>
    <property type="evidence" value="ECO:0007669"/>
    <property type="project" value="UniProtKB-UniRule"/>
</dbReference>
<keyword evidence="11 12" id="KW-0472">Membrane</keyword>
<evidence type="ECO:0000256" key="10">
    <source>
        <dbReference type="ARBA" id="ARBA00023004"/>
    </source>
</evidence>
<dbReference type="GO" id="GO:0005739">
    <property type="term" value="C:mitochondrion"/>
    <property type="evidence" value="ECO:0007669"/>
    <property type="project" value="TreeGrafter"/>
</dbReference>
<dbReference type="InterPro" id="IPR038659">
    <property type="entry name" value="AOX_sf"/>
</dbReference>
<dbReference type="EC" id="1.-.-.-" evidence="12"/>
<dbReference type="Pfam" id="PF01786">
    <property type="entry name" value="AOX"/>
    <property type="match status" value="1"/>
</dbReference>
<keyword evidence="6 12" id="KW-0479">Metal-binding</keyword>
<comment type="caution">
    <text evidence="13">The sequence shown here is derived from an EMBL/GenBank/DDBJ whole genome shotgun (WGS) entry which is preliminary data.</text>
</comment>
<evidence type="ECO:0000313" key="13">
    <source>
        <dbReference type="EMBL" id="KAF9915320.1"/>
    </source>
</evidence>
<keyword evidence="3" id="KW-0813">Transport</keyword>
<keyword evidence="7 12" id="KW-0249">Electron transport</keyword>
<evidence type="ECO:0000313" key="14">
    <source>
        <dbReference type="Proteomes" id="UP000749646"/>
    </source>
</evidence>
<evidence type="ECO:0000256" key="9">
    <source>
        <dbReference type="ARBA" id="ARBA00023002"/>
    </source>
</evidence>
<dbReference type="Proteomes" id="UP000749646">
    <property type="component" value="Unassembled WGS sequence"/>
</dbReference>